<evidence type="ECO:0000313" key="9">
    <source>
        <dbReference type="Proteomes" id="UP000015101"/>
    </source>
</evidence>
<dbReference type="EMBL" id="AMQM01003340">
    <property type="status" value="NOT_ANNOTATED_CDS"/>
    <property type="molecule type" value="Genomic_DNA"/>
</dbReference>
<dbReference type="PANTHER" id="PTHR12460:SF40">
    <property type="entry name" value="REGULATION OF NUCLEAR PRE-MRNA DOMAIN-CONTAINING PROTEIN 2"/>
    <property type="match status" value="1"/>
</dbReference>
<accession>T1G257</accession>
<evidence type="ECO:0000256" key="2">
    <source>
        <dbReference type="ARBA" id="ARBA00022553"/>
    </source>
</evidence>
<name>T1G257_HELRO</name>
<dbReference type="Pfam" id="PF04818">
    <property type="entry name" value="CID"/>
    <property type="match status" value="1"/>
</dbReference>
<dbReference type="PROSITE" id="PS51391">
    <property type="entry name" value="CID"/>
    <property type="match status" value="1"/>
</dbReference>
<dbReference type="SUPFAM" id="SSF48464">
    <property type="entry name" value="ENTH/VHS domain"/>
    <property type="match status" value="1"/>
</dbReference>
<gene>
    <name evidence="8" type="primary">20215155</name>
    <name evidence="7" type="ORF">HELRODRAFT_75483</name>
</gene>
<dbReference type="CDD" id="cd16981">
    <property type="entry name" value="CID_RPRD_like"/>
    <property type="match status" value="1"/>
</dbReference>
<keyword evidence="2" id="KW-0597">Phosphoprotein</keyword>
<sequence>MTSGVSPKKIDESWVESKLRSANDSTECVQTLSLWALNHKSEHEQIVNIWLKVFKSADESQMVVLIYLCNDILQTCKRRNAVMFKESFKKALVEAVHFIKAEKAINSFKKILKVWSERNVFDEKYVEELNSLAFGQ</sequence>
<organism evidence="8 9">
    <name type="scientific">Helobdella robusta</name>
    <name type="common">Californian leech</name>
    <dbReference type="NCBI Taxonomy" id="6412"/>
    <lineage>
        <taxon>Eukaryota</taxon>
        <taxon>Metazoa</taxon>
        <taxon>Spiralia</taxon>
        <taxon>Lophotrochozoa</taxon>
        <taxon>Annelida</taxon>
        <taxon>Clitellata</taxon>
        <taxon>Hirudinea</taxon>
        <taxon>Rhynchobdellida</taxon>
        <taxon>Glossiphoniidae</taxon>
        <taxon>Helobdella</taxon>
    </lineage>
</organism>
<evidence type="ECO:0000256" key="3">
    <source>
        <dbReference type="ARBA" id="ARBA00022990"/>
    </source>
</evidence>
<keyword evidence="9" id="KW-1185">Reference proteome</keyword>
<dbReference type="Gene3D" id="1.25.40.90">
    <property type="match status" value="1"/>
</dbReference>
<dbReference type="RefSeq" id="XP_009013739.1">
    <property type="nucleotide sequence ID" value="XM_009015491.1"/>
</dbReference>
<feature type="domain" description="CID" evidence="6">
    <location>
        <begin position="7"/>
        <end position="136"/>
    </location>
</feature>
<dbReference type="SMART" id="SM00582">
    <property type="entry name" value="RPR"/>
    <property type="match status" value="1"/>
</dbReference>
<dbReference type="AlphaFoldDB" id="T1G257"/>
<dbReference type="OrthoDB" id="10069473at2759"/>
<dbReference type="Proteomes" id="UP000015101">
    <property type="component" value="Unassembled WGS sequence"/>
</dbReference>
<dbReference type="FunFam" id="1.25.40.90:FF:000020">
    <property type="entry name" value="regulation of nuclear pre-mRNA domain-containing protein 2 isoform X1"/>
    <property type="match status" value="1"/>
</dbReference>
<dbReference type="InParanoid" id="T1G257"/>
<reference evidence="9" key="1">
    <citation type="submission" date="2012-12" db="EMBL/GenBank/DDBJ databases">
        <authorList>
            <person name="Hellsten U."/>
            <person name="Grimwood J."/>
            <person name="Chapman J.A."/>
            <person name="Shapiro H."/>
            <person name="Aerts A."/>
            <person name="Otillar R.P."/>
            <person name="Terry A.Y."/>
            <person name="Boore J.L."/>
            <person name="Simakov O."/>
            <person name="Marletaz F."/>
            <person name="Cho S.-J."/>
            <person name="Edsinger-Gonzales E."/>
            <person name="Havlak P."/>
            <person name="Kuo D.-H."/>
            <person name="Larsson T."/>
            <person name="Lv J."/>
            <person name="Arendt D."/>
            <person name="Savage R."/>
            <person name="Osoegawa K."/>
            <person name="de Jong P."/>
            <person name="Lindberg D.R."/>
            <person name="Seaver E.C."/>
            <person name="Weisblat D.A."/>
            <person name="Putnam N.H."/>
            <person name="Grigoriev I.V."/>
            <person name="Rokhsar D.S."/>
        </authorList>
    </citation>
    <scope>NUCLEOTIDE SEQUENCE</scope>
</reference>
<dbReference type="GeneID" id="20215155"/>
<dbReference type="InterPro" id="IPR008942">
    <property type="entry name" value="ENTH_VHS"/>
</dbReference>
<evidence type="ECO:0000259" key="6">
    <source>
        <dbReference type="PROSITE" id="PS51391"/>
    </source>
</evidence>
<dbReference type="HOGENOM" id="CLU_144992_0_0_1"/>
<dbReference type="KEGG" id="hro:HELRODRAFT_75483"/>
<keyword evidence="3" id="KW-0007">Acetylation</keyword>
<protein>
    <recommendedName>
        <fullName evidence="5">Regulation of nuclear pre-mRNA domain-containing protein 2</fullName>
    </recommendedName>
</protein>
<dbReference type="CTD" id="20215155"/>
<reference evidence="7 9" key="2">
    <citation type="journal article" date="2013" name="Nature">
        <title>Insights into bilaterian evolution from three spiralian genomes.</title>
        <authorList>
            <person name="Simakov O."/>
            <person name="Marletaz F."/>
            <person name="Cho S.J."/>
            <person name="Edsinger-Gonzales E."/>
            <person name="Havlak P."/>
            <person name="Hellsten U."/>
            <person name="Kuo D.H."/>
            <person name="Larsson T."/>
            <person name="Lv J."/>
            <person name="Arendt D."/>
            <person name="Savage R."/>
            <person name="Osoegawa K."/>
            <person name="de Jong P."/>
            <person name="Grimwood J."/>
            <person name="Chapman J.A."/>
            <person name="Shapiro H."/>
            <person name="Aerts A."/>
            <person name="Otillar R.P."/>
            <person name="Terry A.Y."/>
            <person name="Boore J.L."/>
            <person name="Grigoriev I.V."/>
            <person name="Lindberg D.R."/>
            <person name="Seaver E.C."/>
            <person name="Weisblat D.A."/>
            <person name="Putnam N.H."/>
            <person name="Rokhsar D.S."/>
        </authorList>
    </citation>
    <scope>NUCLEOTIDE SEQUENCE</scope>
</reference>
<evidence type="ECO:0000256" key="1">
    <source>
        <dbReference type="ARBA" id="ARBA00022481"/>
    </source>
</evidence>
<comment type="subunit">
    <text evidence="4">Associates with the RNA polymerase II complex.</text>
</comment>
<dbReference type="STRING" id="6412.T1G257"/>
<evidence type="ECO:0000313" key="8">
    <source>
        <dbReference type="EnsemblMetazoa" id="HelroP75483"/>
    </source>
</evidence>
<keyword evidence="1" id="KW-0488">Methylation</keyword>
<dbReference type="PANTHER" id="PTHR12460">
    <property type="entry name" value="CYCLIN-DEPENDENT KINASE INHIBITOR-RELATED PROTEIN"/>
    <property type="match status" value="1"/>
</dbReference>
<dbReference type="EnsemblMetazoa" id="HelroT75483">
    <property type="protein sequence ID" value="HelroP75483"/>
    <property type="gene ID" value="HelroG75483"/>
</dbReference>
<dbReference type="InterPro" id="IPR006569">
    <property type="entry name" value="CID_dom"/>
</dbReference>
<dbReference type="EMBL" id="KB096134">
    <property type="protein sequence ID" value="ESO07950.1"/>
    <property type="molecule type" value="Genomic_DNA"/>
</dbReference>
<dbReference type="OMA" id="YLANHII"/>
<evidence type="ECO:0000256" key="4">
    <source>
        <dbReference type="ARBA" id="ARBA00062892"/>
    </source>
</evidence>
<evidence type="ECO:0000256" key="5">
    <source>
        <dbReference type="ARBA" id="ARBA00067342"/>
    </source>
</evidence>
<evidence type="ECO:0000313" key="7">
    <source>
        <dbReference type="EMBL" id="ESO07950.1"/>
    </source>
</evidence>
<reference evidence="8" key="3">
    <citation type="submission" date="2015-06" db="UniProtKB">
        <authorList>
            <consortium name="EnsemblMetazoa"/>
        </authorList>
    </citation>
    <scope>IDENTIFICATION</scope>
</reference>
<proteinExistence type="predicted"/>
<dbReference type="eggNOG" id="KOG2669">
    <property type="taxonomic scope" value="Eukaryota"/>
</dbReference>